<name>A0A8T0DL54_9TREM</name>
<keyword evidence="1" id="KW-1133">Transmembrane helix</keyword>
<dbReference type="EMBL" id="JTDF01003552">
    <property type="protein sequence ID" value="KAF8567718.1"/>
    <property type="molecule type" value="Genomic_DNA"/>
</dbReference>
<keyword evidence="1" id="KW-0812">Transmembrane</keyword>
<protein>
    <submittedName>
        <fullName evidence="2">Uncharacterized protein</fullName>
    </submittedName>
</protein>
<organism evidence="2 3">
    <name type="scientific">Paragonimus westermani</name>
    <dbReference type="NCBI Taxonomy" id="34504"/>
    <lineage>
        <taxon>Eukaryota</taxon>
        <taxon>Metazoa</taxon>
        <taxon>Spiralia</taxon>
        <taxon>Lophotrochozoa</taxon>
        <taxon>Platyhelminthes</taxon>
        <taxon>Trematoda</taxon>
        <taxon>Digenea</taxon>
        <taxon>Plagiorchiida</taxon>
        <taxon>Troglotremata</taxon>
        <taxon>Troglotrematidae</taxon>
        <taxon>Paragonimus</taxon>
    </lineage>
</organism>
<dbReference type="Proteomes" id="UP000699462">
    <property type="component" value="Unassembled WGS sequence"/>
</dbReference>
<sequence length="78" mass="8874">MSPLNSLEICLLVLSFFPSSMNLCGTILFYLHCSCRRLFFSSGLTSLFNVCDLCLEHAMRFPTRSHAFFDVCIKGKNK</sequence>
<gene>
    <name evidence="2" type="ORF">P879_07285</name>
</gene>
<proteinExistence type="predicted"/>
<evidence type="ECO:0000313" key="3">
    <source>
        <dbReference type="Proteomes" id="UP000699462"/>
    </source>
</evidence>
<keyword evidence="3" id="KW-1185">Reference proteome</keyword>
<evidence type="ECO:0000256" key="1">
    <source>
        <dbReference type="SAM" id="Phobius"/>
    </source>
</evidence>
<dbReference type="AlphaFoldDB" id="A0A8T0DL54"/>
<reference evidence="2 3" key="1">
    <citation type="submission" date="2019-07" db="EMBL/GenBank/DDBJ databases">
        <title>Annotation for the trematode Paragonimus westermani.</title>
        <authorList>
            <person name="Choi Y.-J."/>
        </authorList>
    </citation>
    <scope>NUCLEOTIDE SEQUENCE [LARGE SCALE GENOMIC DNA]</scope>
    <source>
        <strain evidence="2">180907_Pwestermani</strain>
    </source>
</reference>
<feature type="transmembrane region" description="Helical" evidence="1">
    <location>
        <begin position="6"/>
        <end position="31"/>
    </location>
</feature>
<accession>A0A8T0DL54</accession>
<evidence type="ECO:0000313" key="2">
    <source>
        <dbReference type="EMBL" id="KAF8567718.1"/>
    </source>
</evidence>
<keyword evidence="1" id="KW-0472">Membrane</keyword>
<comment type="caution">
    <text evidence="2">The sequence shown here is derived from an EMBL/GenBank/DDBJ whole genome shotgun (WGS) entry which is preliminary data.</text>
</comment>